<sequence>MPAPQAQWKRKKKLDKQETKIQQALNDLASGIYKSCPQAAAAYGIPYQTLYKRRKGQTQDRRKAHSSQQNLNPTKESVLVDWAKFLASTGHPVSRRTISPKFHALTGQRPGLWYLTRN</sequence>
<evidence type="ECO:0000256" key="1">
    <source>
        <dbReference type="SAM" id="MobiDB-lite"/>
    </source>
</evidence>
<protein>
    <recommendedName>
        <fullName evidence="2">HTH psq-type domain-containing protein</fullName>
    </recommendedName>
</protein>
<dbReference type="InterPro" id="IPR009057">
    <property type="entry name" value="Homeodomain-like_sf"/>
</dbReference>
<name>A0A8H5FE71_9AGAR</name>
<reference evidence="3 4" key="1">
    <citation type="journal article" date="2020" name="ISME J.">
        <title>Uncovering the hidden diversity of litter-decomposition mechanisms in mushroom-forming fungi.</title>
        <authorList>
            <person name="Floudas D."/>
            <person name="Bentzer J."/>
            <person name="Ahren D."/>
            <person name="Johansson T."/>
            <person name="Persson P."/>
            <person name="Tunlid A."/>
        </authorList>
    </citation>
    <scope>NUCLEOTIDE SEQUENCE [LARGE SCALE GENOMIC DNA]</scope>
    <source>
        <strain evidence="3 4">CBS 291.85</strain>
    </source>
</reference>
<gene>
    <name evidence="3" type="ORF">D9758_017426</name>
</gene>
<dbReference type="Proteomes" id="UP000559256">
    <property type="component" value="Unassembled WGS sequence"/>
</dbReference>
<proteinExistence type="predicted"/>
<organism evidence="3 4">
    <name type="scientific">Tetrapyrgos nigripes</name>
    <dbReference type="NCBI Taxonomy" id="182062"/>
    <lineage>
        <taxon>Eukaryota</taxon>
        <taxon>Fungi</taxon>
        <taxon>Dikarya</taxon>
        <taxon>Basidiomycota</taxon>
        <taxon>Agaricomycotina</taxon>
        <taxon>Agaricomycetes</taxon>
        <taxon>Agaricomycetidae</taxon>
        <taxon>Agaricales</taxon>
        <taxon>Marasmiineae</taxon>
        <taxon>Marasmiaceae</taxon>
        <taxon>Tetrapyrgos</taxon>
    </lineage>
</organism>
<dbReference type="Pfam" id="PF05225">
    <property type="entry name" value="HTH_psq"/>
    <property type="match status" value="1"/>
</dbReference>
<dbReference type="EMBL" id="JAACJM010000284">
    <property type="protein sequence ID" value="KAF5333835.1"/>
    <property type="molecule type" value="Genomic_DNA"/>
</dbReference>
<comment type="caution">
    <text evidence="3">The sequence shown here is derived from an EMBL/GenBank/DDBJ whole genome shotgun (WGS) entry which is preliminary data.</text>
</comment>
<keyword evidence="4" id="KW-1185">Reference proteome</keyword>
<evidence type="ECO:0000259" key="2">
    <source>
        <dbReference type="Pfam" id="PF05225"/>
    </source>
</evidence>
<evidence type="ECO:0000313" key="4">
    <source>
        <dbReference type="Proteomes" id="UP000559256"/>
    </source>
</evidence>
<evidence type="ECO:0000313" key="3">
    <source>
        <dbReference type="EMBL" id="KAF5333835.1"/>
    </source>
</evidence>
<dbReference type="GO" id="GO:0003677">
    <property type="term" value="F:DNA binding"/>
    <property type="evidence" value="ECO:0007669"/>
    <property type="project" value="InterPro"/>
</dbReference>
<accession>A0A8H5FE71</accession>
<dbReference type="OrthoDB" id="3265672at2759"/>
<dbReference type="SUPFAM" id="SSF46689">
    <property type="entry name" value="Homeodomain-like"/>
    <property type="match status" value="1"/>
</dbReference>
<dbReference type="AlphaFoldDB" id="A0A8H5FE71"/>
<feature type="domain" description="HTH psq-type" evidence="2">
    <location>
        <begin position="18"/>
        <end position="57"/>
    </location>
</feature>
<feature type="region of interest" description="Disordered" evidence="1">
    <location>
        <begin position="53"/>
        <end position="73"/>
    </location>
</feature>
<dbReference type="Gene3D" id="1.10.10.60">
    <property type="entry name" value="Homeodomain-like"/>
    <property type="match status" value="1"/>
</dbReference>
<dbReference type="InterPro" id="IPR007889">
    <property type="entry name" value="HTH_Psq"/>
</dbReference>